<dbReference type="AlphaFoldDB" id="A0A0C3H1H1"/>
<accession>A0A0C3H1H1</accession>
<dbReference type="InParanoid" id="A0A0C3H1H1"/>
<dbReference type="PANTHER" id="PTHR42912">
    <property type="entry name" value="METHYLTRANSFERASE"/>
    <property type="match status" value="1"/>
</dbReference>
<dbReference type="HOGENOM" id="CLU_037990_3_2_1"/>
<dbReference type="InterPro" id="IPR029063">
    <property type="entry name" value="SAM-dependent_MTases_sf"/>
</dbReference>
<evidence type="ECO:0000256" key="1">
    <source>
        <dbReference type="SAM" id="MobiDB-lite"/>
    </source>
</evidence>
<feature type="compositionally biased region" description="Basic and acidic residues" evidence="1">
    <location>
        <begin position="305"/>
        <end position="316"/>
    </location>
</feature>
<dbReference type="EMBL" id="KN832875">
    <property type="protein sequence ID" value="KIN02036.1"/>
    <property type="molecule type" value="Genomic_DNA"/>
</dbReference>
<keyword evidence="4" id="KW-1185">Reference proteome</keyword>
<evidence type="ECO:0000313" key="4">
    <source>
        <dbReference type="Proteomes" id="UP000054321"/>
    </source>
</evidence>
<dbReference type="SUPFAM" id="SSF53335">
    <property type="entry name" value="S-adenosyl-L-methionine-dependent methyltransferases"/>
    <property type="match status" value="1"/>
</dbReference>
<organism evidence="3 4">
    <name type="scientific">Oidiodendron maius (strain Zn)</name>
    <dbReference type="NCBI Taxonomy" id="913774"/>
    <lineage>
        <taxon>Eukaryota</taxon>
        <taxon>Fungi</taxon>
        <taxon>Dikarya</taxon>
        <taxon>Ascomycota</taxon>
        <taxon>Pezizomycotina</taxon>
        <taxon>Leotiomycetes</taxon>
        <taxon>Leotiomycetes incertae sedis</taxon>
        <taxon>Myxotrichaceae</taxon>
        <taxon>Oidiodendron</taxon>
    </lineage>
</organism>
<dbReference type="STRING" id="913774.A0A0C3H1H1"/>
<evidence type="ECO:0000256" key="2">
    <source>
        <dbReference type="SAM" id="Phobius"/>
    </source>
</evidence>
<reference evidence="3 4" key="1">
    <citation type="submission" date="2014-04" db="EMBL/GenBank/DDBJ databases">
        <authorList>
            <consortium name="DOE Joint Genome Institute"/>
            <person name="Kuo A."/>
            <person name="Martino E."/>
            <person name="Perotto S."/>
            <person name="Kohler A."/>
            <person name="Nagy L.G."/>
            <person name="Floudas D."/>
            <person name="Copeland A."/>
            <person name="Barry K.W."/>
            <person name="Cichocki N."/>
            <person name="Veneault-Fourrey C."/>
            <person name="LaButti K."/>
            <person name="Lindquist E.A."/>
            <person name="Lipzen A."/>
            <person name="Lundell T."/>
            <person name="Morin E."/>
            <person name="Murat C."/>
            <person name="Sun H."/>
            <person name="Tunlid A."/>
            <person name="Henrissat B."/>
            <person name="Grigoriev I.V."/>
            <person name="Hibbett D.S."/>
            <person name="Martin F."/>
            <person name="Nordberg H.P."/>
            <person name="Cantor M.N."/>
            <person name="Hua S.X."/>
        </authorList>
    </citation>
    <scope>NUCLEOTIDE SEQUENCE [LARGE SCALE GENOMIC DNA]</scope>
    <source>
        <strain evidence="3 4">Zn</strain>
    </source>
</reference>
<protein>
    <recommendedName>
        <fullName evidence="5">Methyltransferase domain-containing protein</fullName>
    </recommendedName>
</protein>
<keyword evidence="2" id="KW-1133">Transmembrane helix</keyword>
<sequence length="316" mass="35478">PPPRANPLRYRTIPIIFGSITLFAFSSYCTYVYITLSRTPAPTTSSLPSTQSDVSSRYNTIARSFDTSVDWTEKVLRITKLRKKLLSQAHGDVLEVSIGTGRNLEYYNWGLTLRDGKGKEAGESKGKVKSFTAVDISEEMVKVAREKFLKLFPGKLGTRWVVGDASTEIPSPPMDTIVRDGTLGKRNYDTVVQTMGLCSANDPVALLKNLGDCVKEDSGRILLLEHGRGNWEWLNGVLDKFAEGHAKEFGCWWNRDLEGIVKDSGLDIVDMHSVWWHGGTTWWIELKKPKAISENTENQAVPPKLRNDGDAKKKWW</sequence>
<proteinExistence type="predicted"/>
<dbReference type="PANTHER" id="PTHR42912:SF83">
    <property type="entry name" value="METHYLTRANSFERASE TYPE 11 DOMAIN-CONTAINING PROTEIN"/>
    <property type="match status" value="1"/>
</dbReference>
<dbReference type="GO" id="GO:0008168">
    <property type="term" value="F:methyltransferase activity"/>
    <property type="evidence" value="ECO:0007669"/>
    <property type="project" value="TreeGrafter"/>
</dbReference>
<feature type="non-terminal residue" evidence="3">
    <location>
        <position position="1"/>
    </location>
</feature>
<dbReference type="InterPro" id="IPR050508">
    <property type="entry name" value="Methyltransf_Superfamily"/>
</dbReference>
<keyword evidence="2" id="KW-0472">Membrane</keyword>
<keyword evidence="2" id="KW-0812">Transmembrane</keyword>
<dbReference type="Pfam" id="PF13489">
    <property type="entry name" value="Methyltransf_23"/>
    <property type="match status" value="1"/>
</dbReference>
<dbReference type="Gene3D" id="3.40.50.150">
    <property type="entry name" value="Vaccinia Virus protein VP39"/>
    <property type="match status" value="1"/>
</dbReference>
<dbReference type="OrthoDB" id="416496at2759"/>
<feature type="non-terminal residue" evidence="3">
    <location>
        <position position="316"/>
    </location>
</feature>
<dbReference type="Proteomes" id="UP000054321">
    <property type="component" value="Unassembled WGS sequence"/>
</dbReference>
<evidence type="ECO:0000313" key="3">
    <source>
        <dbReference type="EMBL" id="KIN02036.1"/>
    </source>
</evidence>
<feature type="region of interest" description="Disordered" evidence="1">
    <location>
        <begin position="295"/>
        <end position="316"/>
    </location>
</feature>
<name>A0A0C3H1H1_OIDMZ</name>
<dbReference type="CDD" id="cd02440">
    <property type="entry name" value="AdoMet_MTases"/>
    <property type="match status" value="1"/>
</dbReference>
<evidence type="ECO:0008006" key="5">
    <source>
        <dbReference type="Google" id="ProtNLM"/>
    </source>
</evidence>
<feature type="transmembrane region" description="Helical" evidence="2">
    <location>
        <begin position="12"/>
        <end position="34"/>
    </location>
</feature>
<reference evidence="4" key="2">
    <citation type="submission" date="2015-01" db="EMBL/GenBank/DDBJ databases">
        <title>Evolutionary Origins and Diversification of the Mycorrhizal Mutualists.</title>
        <authorList>
            <consortium name="DOE Joint Genome Institute"/>
            <consortium name="Mycorrhizal Genomics Consortium"/>
            <person name="Kohler A."/>
            <person name="Kuo A."/>
            <person name="Nagy L.G."/>
            <person name="Floudas D."/>
            <person name="Copeland A."/>
            <person name="Barry K.W."/>
            <person name="Cichocki N."/>
            <person name="Veneault-Fourrey C."/>
            <person name="LaButti K."/>
            <person name="Lindquist E.A."/>
            <person name="Lipzen A."/>
            <person name="Lundell T."/>
            <person name="Morin E."/>
            <person name="Murat C."/>
            <person name="Riley R."/>
            <person name="Ohm R."/>
            <person name="Sun H."/>
            <person name="Tunlid A."/>
            <person name="Henrissat B."/>
            <person name="Grigoriev I.V."/>
            <person name="Hibbett D.S."/>
            <person name="Martin F."/>
        </authorList>
    </citation>
    <scope>NUCLEOTIDE SEQUENCE [LARGE SCALE GENOMIC DNA]</scope>
    <source>
        <strain evidence="4">Zn</strain>
    </source>
</reference>
<gene>
    <name evidence="3" type="ORF">OIDMADRAFT_83084</name>
</gene>